<comment type="caution">
    <text evidence="1">The sequence shown here is derived from an EMBL/GenBank/DDBJ whole genome shotgun (WGS) entry which is preliminary data.</text>
</comment>
<evidence type="ECO:0000313" key="1">
    <source>
        <dbReference type="EMBL" id="TMO69163.1"/>
    </source>
</evidence>
<accession>A0A5S3VCC6</accession>
<dbReference type="OrthoDB" id="6389032at2"/>
<proteinExistence type="predicted"/>
<name>A0A5S3VCC6_9GAMM</name>
<dbReference type="RefSeq" id="WP_138590981.1">
    <property type="nucleotide sequence ID" value="NZ_PNBX01000023.1"/>
</dbReference>
<dbReference type="InterPro" id="IPR022080">
    <property type="entry name" value="DUF3630"/>
</dbReference>
<reference evidence="1 2" key="1">
    <citation type="submission" date="2018-01" db="EMBL/GenBank/DDBJ databases">
        <authorList>
            <person name="Paulsen S."/>
            <person name="Gram L.K."/>
        </authorList>
    </citation>
    <scope>NUCLEOTIDE SEQUENCE [LARGE SCALE GENOMIC DNA]</scope>
    <source>
        <strain evidence="1 2">S3790</strain>
    </source>
</reference>
<dbReference type="AlphaFoldDB" id="A0A5S3VCC6"/>
<sequence>MTNITLDPIHHVLLITPTEIPEADEFLFWAKLFLHQPDIAIVEELEGADRHQTRFSYENGTFNINFEHYTDSIWIAPEGAESQEQLINLSKYLLTSFQ</sequence>
<evidence type="ECO:0000313" key="2">
    <source>
        <dbReference type="Proteomes" id="UP000307217"/>
    </source>
</evidence>
<organism evidence="1 2">
    <name type="scientific">Pseudoalteromonas aurantia</name>
    <dbReference type="NCBI Taxonomy" id="43654"/>
    <lineage>
        <taxon>Bacteria</taxon>
        <taxon>Pseudomonadati</taxon>
        <taxon>Pseudomonadota</taxon>
        <taxon>Gammaproteobacteria</taxon>
        <taxon>Alteromonadales</taxon>
        <taxon>Pseudoalteromonadaceae</taxon>
        <taxon>Pseudoalteromonas</taxon>
    </lineage>
</organism>
<dbReference type="Proteomes" id="UP000307217">
    <property type="component" value="Unassembled WGS sequence"/>
</dbReference>
<dbReference type="Pfam" id="PF12305">
    <property type="entry name" value="DUF3630"/>
    <property type="match status" value="1"/>
</dbReference>
<dbReference type="EMBL" id="PNBX01000023">
    <property type="protein sequence ID" value="TMO69163.1"/>
    <property type="molecule type" value="Genomic_DNA"/>
</dbReference>
<gene>
    <name evidence="1" type="ORF">CWC19_06220</name>
</gene>
<protein>
    <submittedName>
        <fullName evidence="1">DUF3630 domain-containing protein</fullName>
    </submittedName>
</protein>
<reference evidence="2" key="2">
    <citation type="submission" date="2019-06" db="EMBL/GenBank/DDBJ databases">
        <title>Co-occurence of chitin degradation, pigmentation and bioactivity in marine Pseudoalteromonas.</title>
        <authorList>
            <person name="Sonnenschein E.C."/>
            <person name="Bech P.K."/>
        </authorList>
    </citation>
    <scope>NUCLEOTIDE SEQUENCE [LARGE SCALE GENOMIC DNA]</scope>
    <source>
        <strain evidence="2">S3790</strain>
    </source>
</reference>